<evidence type="ECO:0000256" key="1">
    <source>
        <dbReference type="ARBA" id="ARBA00004141"/>
    </source>
</evidence>
<dbReference type="Proteomes" id="UP000286921">
    <property type="component" value="Unassembled WGS sequence"/>
</dbReference>
<dbReference type="AlphaFoldDB" id="A0A401KXM3"/>
<dbReference type="Pfam" id="PF13813">
    <property type="entry name" value="MBOAT_2"/>
    <property type="match status" value="1"/>
</dbReference>
<evidence type="ECO:0000313" key="8">
    <source>
        <dbReference type="Proteomes" id="UP000286921"/>
    </source>
</evidence>
<accession>A0A401KXM3</accession>
<evidence type="ECO:0000256" key="3">
    <source>
        <dbReference type="ARBA" id="ARBA00022989"/>
    </source>
</evidence>
<gene>
    <name evidence="7" type="ORF">AAWM_06948</name>
</gene>
<dbReference type="STRING" id="105351.A0A401KXM3"/>
<protein>
    <recommendedName>
        <fullName evidence="6">Wax synthase domain-containing protein</fullName>
    </recommendedName>
</protein>
<dbReference type="InterPro" id="IPR032805">
    <property type="entry name" value="Wax_synthase_dom"/>
</dbReference>
<keyword evidence="2 5" id="KW-0812">Transmembrane</keyword>
<reference evidence="7 8" key="1">
    <citation type="submission" date="2016-09" db="EMBL/GenBank/DDBJ databases">
        <title>Aspergillus awamori IFM 58123T.</title>
        <authorList>
            <person name="Kusuya Y."/>
            <person name="Shimizu M."/>
            <person name="Takahashi H."/>
            <person name="Yaguchi T."/>
        </authorList>
    </citation>
    <scope>NUCLEOTIDE SEQUENCE [LARGE SCALE GENOMIC DNA]</scope>
    <source>
        <strain evidence="7 8">IFM 58123</strain>
    </source>
</reference>
<keyword evidence="8" id="KW-1185">Reference proteome</keyword>
<feature type="transmembrane region" description="Helical" evidence="5">
    <location>
        <begin position="347"/>
        <end position="365"/>
    </location>
</feature>
<name>A0A401KXM3_ASPAW</name>
<dbReference type="GO" id="GO:0016020">
    <property type="term" value="C:membrane"/>
    <property type="evidence" value="ECO:0007669"/>
    <property type="project" value="UniProtKB-SubCell"/>
</dbReference>
<sequence>MYTLPVLIAALFLHVKFPLLPGLRDTLYGIIVLSACSAIFYPPDTRDFIRYTNAFLSTSFVIRAVELLLVQDLSHLKRLQRVSYLSSSPVYTWEPISPTLGWKRFVQVCDLIINPRAVGWSYGSPKYQPLVRKLEAASAPDGANGCVPKREDIVLVADDDRFTFLIGKLCRALVAYFIIDSYQTAIGRNYSSVSNFVEIFLTNVLGIQASPAKTEGVIRLFVLPPVHWMASYAFVDGIHAATGVFSVDIWGKMWHDLCRRPFLALSLSLVPESCPLGLKRLLIVCLSFMVSGVVHAAGTYAVSKDWYAAFMMMFFFCVLPACVVVQQIISDQILPRVLPAKSTISRVVIWLVNAAFVAAIAVSSSKVTKMSFGNNRVLGSGAALQAPTRELRSTTHLEAQPMTAQKIFNEIVRKIPKIHDFTEIVYEGIEPEKGALVCDSLLESSVVESSCARVNFNSRTGTLWVRVMPTELHDVHHRWVFNAAQNWTRGSLMTPDEMDLLDFGVGTRFSSFTGTYLHSQKEPDLFLRPDSDRCPSVVIESGWSESWPRLYADRDLWMLGTTNVNVVMLLKWTKLVRNRVKGSLEMWKRSPTGGLDLSITPIFPAPVPSPDLGAEEVQLTKKDVFGSHMEAGQNPNAVLPLDMAKLRLFAQHRMAFMGLTPA</sequence>
<organism evidence="7 8">
    <name type="scientific">Aspergillus awamori</name>
    <name type="common">Black koji mold</name>
    <dbReference type="NCBI Taxonomy" id="105351"/>
    <lineage>
        <taxon>Eukaryota</taxon>
        <taxon>Fungi</taxon>
        <taxon>Dikarya</taxon>
        <taxon>Ascomycota</taxon>
        <taxon>Pezizomycotina</taxon>
        <taxon>Eurotiomycetes</taxon>
        <taxon>Eurotiomycetidae</taxon>
        <taxon>Eurotiales</taxon>
        <taxon>Aspergillaceae</taxon>
        <taxon>Aspergillus</taxon>
    </lineage>
</organism>
<comment type="subcellular location">
    <subcellularLocation>
        <location evidence="1">Membrane</location>
        <topology evidence="1">Multi-pass membrane protein</topology>
    </subcellularLocation>
</comment>
<evidence type="ECO:0000256" key="5">
    <source>
        <dbReference type="SAM" id="Phobius"/>
    </source>
</evidence>
<feature type="transmembrane region" description="Helical" evidence="5">
    <location>
        <begin position="26"/>
        <end position="42"/>
    </location>
</feature>
<evidence type="ECO:0000256" key="2">
    <source>
        <dbReference type="ARBA" id="ARBA00022692"/>
    </source>
</evidence>
<keyword evidence="3 5" id="KW-1133">Transmembrane helix</keyword>
<proteinExistence type="predicted"/>
<comment type="caution">
    <text evidence="7">The sequence shown here is derived from an EMBL/GenBank/DDBJ whole genome shotgun (WGS) entry which is preliminary data.</text>
</comment>
<evidence type="ECO:0000256" key="4">
    <source>
        <dbReference type="ARBA" id="ARBA00023136"/>
    </source>
</evidence>
<evidence type="ECO:0000259" key="6">
    <source>
        <dbReference type="Pfam" id="PF13813"/>
    </source>
</evidence>
<feature type="transmembrane region" description="Helical" evidence="5">
    <location>
        <begin position="281"/>
        <end position="300"/>
    </location>
</feature>
<feature type="domain" description="Wax synthase" evidence="6">
    <location>
        <begin position="248"/>
        <end position="316"/>
    </location>
</feature>
<dbReference type="EMBL" id="BDHI01000015">
    <property type="protein sequence ID" value="GCB24063.1"/>
    <property type="molecule type" value="Genomic_DNA"/>
</dbReference>
<evidence type="ECO:0000313" key="7">
    <source>
        <dbReference type="EMBL" id="GCB24063.1"/>
    </source>
</evidence>
<keyword evidence="4 5" id="KW-0472">Membrane</keyword>
<feature type="transmembrane region" description="Helical" evidence="5">
    <location>
        <begin position="306"/>
        <end position="326"/>
    </location>
</feature>